<dbReference type="SUPFAM" id="SSF54211">
    <property type="entry name" value="Ribosomal protein S5 domain 2-like"/>
    <property type="match status" value="1"/>
</dbReference>
<comment type="caution">
    <text evidence="1">The sequence shown here is derived from an EMBL/GenBank/DDBJ whole genome shotgun (WGS) entry which is preliminary data.</text>
</comment>
<name>A0AAD1XV50_EUPCR</name>
<sequence length="247" mass="27784">MKHTVLKALQPKNYFELLLEKEKVRLNARNLSSHRDITVNECEGSTVSVNLEGTVCLVTLAIVPNKNLMDTTPPIGLSITGAESSHCDFLTQLINETINVQYNPESSIKVKLIIVCHVVCNKGNIETAIAASLPMLVNKFTQETEEKMNDHETPVSLELVHPCKTIKVGLIFKDKICKLENLYILVDPDLEEENKYIDIEILTSFIEKGGKTRTKISMHQKNKRQITVPFKILKKIVNSCEVEASKI</sequence>
<gene>
    <name evidence="1" type="ORF">ECRASSUSDP1_LOCUS20412</name>
</gene>
<dbReference type="InterPro" id="IPR020568">
    <property type="entry name" value="Ribosomal_Su5_D2-typ_SF"/>
</dbReference>
<dbReference type="InterPro" id="IPR027408">
    <property type="entry name" value="PNPase/RNase_PH_dom_sf"/>
</dbReference>
<dbReference type="Proteomes" id="UP001295684">
    <property type="component" value="Unassembled WGS sequence"/>
</dbReference>
<organism evidence="1 2">
    <name type="scientific">Euplotes crassus</name>
    <dbReference type="NCBI Taxonomy" id="5936"/>
    <lineage>
        <taxon>Eukaryota</taxon>
        <taxon>Sar</taxon>
        <taxon>Alveolata</taxon>
        <taxon>Ciliophora</taxon>
        <taxon>Intramacronucleata</taxon>
        <taxon>Spirotrichea</taxon>
        <taxon>Hypotrichia</taxon>
        <taxon>Euplotida</taxon>
        <taxon>Euplotidae</taxon>
        <taxon>Moneuplotes</taxon>
    </lineage>
</organism>
<proteinExistence type="predicted"/>
<evidence type="ECO:0000313" key="2">
    <source>
        <dbReference type="Proteomes" id="UP001295684"/>
    </source>
</evidence>
<reference evidence="1" key="1">
    <citation type="submission" date="2023-07" db="EMBL/GenBank/DDBJ databases">
        <authorList>
            <consortium name="AG Swart"/>
            <person name="Singh M."/>
            <person name="Singh A."/>
            <person name="Seah K."/>
            <person name="Emmerich C."/>
        </authorList>
    </citation>
    <scope>NUCLEOTIDE SEQUENCE</scope>
    <source>
        <strain evidence="1">DP1</strain>
    </source>
</reference>
<dbReference type="AlphaFoldDB" id="A0AAD1XV50"/>
<dbReference type="EMBL" id="CAMPGE010020811">
    <property type="protein sequence ID" value="CAI2379007.1"/>
    <property type="molecule type" value="Genomic_DNA"/>
</dbReference>
<protein>
    <submittedName>
        <fullName evidence="1">Uncharacterized protein</fullName>
    </submittedName>
</protein>
<accession>A0AAD1XV50</accession>
<evidence type="ECO:0000313" key="1">
    <source>
        <dbReference type="EMBL" id="CAI2379007.1"/>
    </source>
</evidence>
<dbReference type="Gene3D" id="3.30.230.70">
    <property type="entry name" value="GHMP Kinase, N-terminal domain"/>
    <property type="match status" value="1"/>
</dbReference>
<keyword evidence="2" id="KW-1185">Reference proteome</keyword>